<dbReference type="AlphaFoldDB" id="A0A0G0VEY2"/>
<evidence type="ECO:0000313" key="2">
    <source>
        <dbReference type="Proteomes" id="UP000033930"/>
    </source>
</evidence>
<accession>A0A0G0VEY2</accession>
<organism evidence="1 2">
    <name type="scientific">Candidatus Uhrbacteria bacterium GW2011_GWC1_41_20</name>
    <dbReference type="NCBI Taxonomy" id="1618983"/>
    <lineage>
        <taxon>Bacteria</taxon>
        <taxon>Candidatus Uhriibacteriota</taxon>
    </lineage>
</organism>
<reference evidence="1 2" key="1">
    <citation type="journal article" date="2015" name="Nature">
        <title>rRNA introns, odd ribosomes, and small enigmatic genomes across a large radiation of phyla.</title>
        <authorList>
            <person name="Brown C.T."/>
            <person name="Hug L.A."/>
            <person name="Thomas B.C."/>
            <person name="Sharon I."/>
            <person name="Castelle C.J."/>
            <person name="Singh A."/>
            <person name="Wilkins M.J."/>
            <person name="Williams K.H."/>
            <person name="Banfield J.F."/>
        </authorList>
    </citation>
    <scope>NUCLEOTIDE SEQUENCE [LARGE SCALE GENOMIC DNA]</scope>
</reference>
<dbReference type="Gene3D" id="3.40.50.150">
    <property type="entry name" value="Vaccinia Virus protein VP39"/>
    <property type="match status" value="1"/>
</dbReference>
<gene>
    <name evidence="1" type="ORF">UU50_C0006G0001</name>
</gene>
<sequence length="191" mass="21182">MKKQGIDFKKATGMCPHGNIPNQCPNCREERLETLRNWLDALPYEENVLTLQVWNQILESVSRGDDDVARHILDASDLKIPVSIQEVLDLAKSTASTVGEFWTNSEVAKGYSEAASEDDGSLMQLDKLGVQHPDLLELNNGAQILDLGSGTGLALRKIKSHFPKNVQIFGSDISEAMHEKNLEKDTYRACS</sequence>
<evidence type="ECO:0000313" key="1">
    <source>
        <dbReference type="EMBL" id="KKR99398.1"/>
    </source>
</evidence>
<dbReference type="Proteomes" id="UP000033930">
    <property type="component" value="Unassembled WGS sequence"/>
</dbReference>
<protein>
    <recommendedName>
        <fullName evidence="3">Methyltransferase domain-containing protein</fullName>
    </recommendedName>
</protein>
<dbReference type="EMBL" id="LCAW01000006">
    <property type="protein sequence ID" value="KKR99398.1"/>
    <property type="molecule type" value="Genomic_DNA"/>
</dbReference>
<proteinExistence type="predicted"/>
<dbReference type="InterPro" id="IPR029063">
    <property type="entry name" value="SAM-dependent_MTases_sf"/>
</dbReference>
<name>A0A0G0VEY2_9BACT</name>
<evidence type="ECO:0008006" key="3">
    <source>
        <dbReference type="Google" id="ProtNLM"/>
    </source>
</evidence>
<dbReference type="SUPFAM" id="SSF53335">
    <property type="entry name" value="S-adenosyl-L-methionine-dependent methyltransferases"/>
    <property type="match status" value="1"/>
</dbReference>
<comment type="caution">
    <text evidence="1">The sequence shown here is derived from an EMBL/GenBank/DDBJ whole genome shotgun (WGS) entry which is preliminary data.</text>
</comment>